<evidence type="ECO:0000313" key="7">
    <source>
        <dbReference type="Proteomes" id="UP000509568"/>
    </source>
</evidence>
<proteinExistence type="predicted"/>
<dbReference type="Proteomes" id="UP000509568">
    <property type="component" value="Chromosome"/>
</dbReference>
<reference evidence="6 7" key="1">
    <citation type="submission" date="2020-06" db="EMBL/GenBank/DDBJ databases">
        <title>Pseudomonas eucalypticola sp. nov., an endophyte of Eucalyptus dunnii leaves with biocontrol ability of eucalyptus leaf blight.</title>
        <authorList>
            <person name="Liu Y."/>
            <person name="Song Z."/>
            <person name="Zeng H."/>
            <person name="Lu M."/>
            <person name="Wang X."/>
            <person name="Lian X."/>
            <person name="Zhang Q."/>
        </authorList>
    </citation>
    <scope>NUCLEOTIDE SEQUENCE [LARGE SCALE GENOMIC DNA]</scope>
    <source>
        <strain evidence="6 7">NP-1</strain>
    </source>
</reference>
<dbReference type="Pfam" id="PF00037">
    <property type="entry name" value="Fer4"/>
    <property type="match status" value="1"/>
</dbReference>
<dbReference type="InterPro" id="IPR017900">
    <property type="entry name" value="4Fe4S_Fe_S_CS"/>
</dbReference>
<dbReference type="KEGG" id="pez:HWQ56_13740"/>
<dbReference type="InterPro" id="IPR017896">
    <property type="entry name" value="4Fe4S_Fe-S-bd"/>
</dbReference>
<keyword evidence="2" id="KW-0479">Metal-binding</keyword>
<dbReference type="PROSITE" id="PS00198">
    <property type="entry name" value="4FE4S_FER_1"/>
    <property type="match status" value="2"/>
</dbReference>
<dbReference type="PANTHER" id="PTHR43687">
    <property type="entry name" value="ADENYLYLSULFATE REDUCTASE, BETA SUBUNIT"/>
    <property type="match status" value="1"/>
</dbReference>
<evidence type="ECO:0000256" key="2">
    <source>
        <dbReference type="ARBA" id="ARBA00022723"/>
    </source>
</evidence>
<sequence>MLELIFTDRCSGCGQCASVCPTNVLTFTGALPRISAPYACQTCFMCELYCPEDALYVDPDPEQLHHPDPTQIAASGLLGQYRRDSGWNEWAGHPAHQNEHWRMDGVFALARARAGG</sequence>
<keyword evidence="1" id="KW-0004">4Fe-4S</keyword>
<dbReference type="InterPro" id="IPR050572">
    <property type="entry name" value="Fe-S_Ferredoxin"/>
</dbReference>
<dbReference type="RefSeq" id="WP_158159230.1">
    <property type="nucleotide sequence ID" value="NZ_CP056030.1"/>
</dbReference>
<dbReference type="Gene3D" id="3.30.70.20">
    <property type="match status" value="1"/>
</dbReference>
<dbReference type="GO" id="GO:0051539">
    <property type="term" value="F:4 iron, 4 sulfur cluster binding"/>
    <property type="evidence" value="ECO:0007669"/>
    <property type="project" value="UniProtKB-KW"/>
</dbReference>
<organism evidence="6 7">
    <name type="scientific">Pseudomonas eucalypticola</name>
    <dbReference type="NCBI Taxonomy" id="2599595"/>
    <lineage>
        <taxon>Bacteria</taxon>
        <taxon>Pseudomonadati</taxon>
        <taxon>Pseudomonadota</taxon>
        <taxon>Gammaproteobacteria</taxon>
        <taxon>Pseudomonadales</taxon>
        <taxon>Pseudomonadaceae</taxon>
        <taxon>Pseudomonas</taxon>
    </lineage>
</organism>
<evidence type="ECO:0000259" key="5">
    <source>
        <dbReference type="PROSITE" id="PS51379"/>
    </source>
</evidence>
<dbReference type="PROSITE" id="PS51379">
    <property type="entry name" value="4FE4S_FER_2"/>
    <property type="match status" value="2"/>
</dbReference>
<dbReference type="AlphaFoldDB" id="A0A7D5D7P2"/>
<dbReference type="GO" id="GO:0046872">
    <property type="term" value="F:metal ion binding"/>
    <property type="evidence" value="ECO:0007669"/>
    <property type="project" value="UniProtKB-KW"/>
</dbReference>
<evidence type="ECO:0000256" key="3">
    <source>
        <dbReference type="ARBA" id="ARBA00023004"/>
    </source>
</evidence>
<keyword evidence="7" id="KW-1185">Reference proteome</keyword>
<keyword evidence="3" id="KW-0408">Iron</keyword>
<dbReference type="SUPFAM" id="SSF54862">
    <property type="entry name" value="4Fe-4S ferredoxins"/>
    <property type="match status" value="1"/>
</dbReference>
<feature type="domain" description="4Fe-4S ferredoxin-type" evidence="5">
    <location>
        <begin position="31"/>
        <end position="60"/>
    </location>
</feature>
<evidence type="ECO:0000313" key="6">
    <source>
        <dbReference type="EMBL" id="QKZ04792.1"/>
    </source>
</evidence>
<evidence type="ECO:0000256" key="1">
    <source>
        <dbReference type="ARBA" id="ARBA00022485"/>
    </source>
</evidence>
<name>A0A7D5D7P2_9PSED</name>
<evidence type="ECO:0000256" key="4">
    <source>
        <dbReference type="ARBA" id="ARBA00023014"/>
    </source>
</evidence>
<protein>
    <submittedName>
        <fullName evidence="6">4Fe-4S binding protein</fullName>
    </submittedName>
</protein>
<keyword evidence="4" id="KW-0411">Iron-sulfur</keyword>
<feature type="domain" description="4Fe-4S ferredoxin-type" evidence="5">
    <location>
        <begin position="1"/>
        <end position="30"/>
    </location>
</feature>
<dbReference type="EMBL" id="CP056030">
    <property type="protein sequence ID" value="QKZ04792.1"/>
    <property type="molecule type" value="Genomic_DNA"/>
</dbReference>
<dbReference type="PANTHER" id="PTHR43687:SF4">
    <property type="entry name" value="BLR5484 PROTEIN"/>
    <property type="match status" value="1"/>
</dbReference>
<accession>A0A7D5D7P2</accession>
<gene>
    <name evidence="6" type="ORF">HWQ56_13740</name>
</gene>